<reference evidence="3" key="1">
    <citation type="submission" date="2018-04" db="EMBL/GenBank/DDBJ databases">
        <title>Comparative Analysis of Homologous Sequences of Saccharum officinarum and Saccharum spontaneum Reveals Independent Polyploidization Events.</title>
        <authorList>
            <person name="Sharma A."/>
            <person name="Song J."/>
            <person name="Lin Q."/>
            <person name="Singh R."/>
            <person name="Ramos N."/>
            <person name="Wang K."/>
            <person name="Zhang J."/>
            <person name="Ming R."/>
            <person name="Yu Q."/>
        </authorList>
    </citation>
    <scope>NUCLEOTIDE SEQUENCE</scope>
</reference>
<evidence type="ECO:0000313" key="3">
    <source>
        <dbReference type="EMBL" id="AWA44750.1"/>
    </source>
</evidence>
<feature type="region of interest" description="Disordered" evidence="2">
    <location>
        <begin position="1"/>
        <end position="53"/>
    </location>
</feature>
<feature type="compositionally biased region" description="Low complexity" evidence="2">
    <location>
        <begin position="44"/>
        <end position="53"/>
    </location>
</feature>
<name>A0A678THS3_SACSP</name>
<dbReference type="InterPro" id="IPR040225">
    <property type="entry name" value="GIL1-like"/>
</dbReference>
<dbReference type="AlphaFoldDB" id="A0A678THS3"/>
<evidence type="ECO:0000256" key="2">
    <source>
        <dbReference type="SAM" id="MobiDB-lite"/>
    </source>
</evidence>
<organism evidence="3">
    <name type="scientific">Saccharum spontaneum</name>
    <name type="common">Wild sugarcane</name>
    <dbReference type="NCBI Taxonomy" id="62335"/>
    <lineage>
        <taxon>Eukaryota</taxon>
        <taxon>Viridiplantae</taxon>
        <taxon>Streptophyta</taxon>
        <taxon>Embryophyta</taxon>
        <taxon>Tracheophyta</taxon>
        <taxon>Spermatophyta</taxon>
        <taxon>Magnoliopsida</taxon>
        <taxon>Liliopsida</taxon>
        <taxon>Poales</taxon>
        <taxon>Poaceae</taxon>
        <taxon>PACMAD clade</taxon>
        <taxon>Panicoideae</taxon>
        <taxon>Andropogonodae</taxon>
        <taxon>Andropogoneae</taxon>
        <taxon>Saccharinae</taxon>
        <taxon>Saccharum</taxon>
        <taxon>Saccharum officinarum species complex</taxon>
    </lineage>
</organism>
<accession>A0A678THS3</accession>
<dbReference type="GO" id="GO:0009959">
    <property type="term" value="P:negative gravitropism"/>
    <property type="evidence" value="ECO:0007669"/>
    <property type="project" value="InterPro"/>
</dbReference>
<dbReference type="GO" id="GO:0009639">
    <property type="term" value="P:response to red or far red light"/>
    <property type="evidence" value="ECO:0007669"/>
    <property type="project" value="InterPro"/>
</dbReference>
<dbReference type="PANTHER" id="PTHR31161">
    <property type="entry name" value="PROTEIN GRAVITROPIC IN THE LIGHT 1"/>
    <property type="match status" value="1"/>
</dbReference>
<keyword evidence="1" id="KW-0175">Coiled coil</keyword>
<sequence length="428" mass="48194">MKSKLNFPPQRRKREEERRRNKEAQNPIRRPEAAERQREESERTPQAAAAAPATACSRLRSVYALDLIPSAFASAFPHFPRGVKSMEQPAAPDRSDVPAGECEWREELRQQQSQVDALRERLVEVKVGMRCSEGDSRRELDHLCRRVKTIATLLAYLKSKARIMAIPHLAHTSCGIRQQEGVGFVDRHGVPLADWPKGSAEPAPCGGGSGDRTAAEGGAAAPVHGDAAGGDVDVDDILKSIRVVTDVMESLVKRVIVAESETANEKEKVRMGLEEIRRKTLQVETMSAKVEEMEKFAVGTNGMLNEMRQRVEDMVLETTRQRQRAAENEQELSRVKQDFESLRTYVGTLVSVRETLLSSEKQFETMEKLFDRLVAKTNQLESEKAQKEAEVHKVMEENVRLRAMLDKKEAQLQAMSEQCKFMALNHHN</sequence>
<evidence type="ECO:0000256" key="1">
    <source>
        <dbReference type="SAM" id="Coils"/>
    </source>
</evidence>
<gene>
    <name evidence="3" type="ORF">SS91I14_000009</name>
</gene>
<feature type="compositionally biased region" description="Basic and acidic residues" evidence="2">
    <location>
        <begin position="13"/>
        <end position="43"/>
    </location>
</feature>
<protein>
    <submittedName>
        <fullName evidence="3">Uncharacterized protein</fullName>
    </submittedName>
</protein>
<feature type="region of interest" description="Disordered" evidence="2">
    <location>
        <begin position="193"/>
        <end position="221"/>
    </location>
</feature>
<proteinExistence type="predicted"/>
<feature type="coiled-coil region" evidence="1">
    <location>
        <begin position="366"/>
        <end position="425"/>
    </location>
</feature>
<dbReference type="EMBL" id="MH182514">
    <property type="protein sequence ID" value="AWA44750.1"/>
    <property type="molecule type" value="Genomic_DNA"/>
</dbReference>